<evidence type="ECO:0000313" key="1">
    <source>
        <dbReference type="EMBL" id="DAD95072.1"/>
    </source>
</evidence>
<proteinExistence type="predicted"/>
<accession>A0A8S5NLG2</accession>
<dbReference type="EMBL" id="BK015189">
    <property type="protein sequence ID" value="DAD95072.1"/>
    <property type="molecule type" value="Genomic_DNA"/>
</dbReference>
<name>A0A8S5NLG2_9CAUD</name>
<organism evidence="1">
    <name type="scientific">Siphoviridae sp. ctVqj4</name>
    <dbReference type="NCBI Taxonomy" id="2826359"/>
    <lineage>
        <taxon>Viruses</taxon>
        <taxon>Duplodnaviria</taxon>
        <taxon>Heunggongvirae</taxon>
        <taxon>Uroviricota</taxon>
        <taxon>Caudoviricetes</taxon>
    </lineage>
</organism>
<dbReference type="Pfam" id="PF04883">
    <property type="entry name" value="HK97-gp10_like"/>
    <property type="match status" value="1"/>
</dbReference>
<sequence length="144" mass="16658">MNDDGFNVRELDIYEREILRLAQRELPRETKKFLRTEGNKLRKATLKKAKSKTTKKTGNYYKGIKRGKVYQYSGNNGLSVRVYGGKPSHHAHLIEYGHVIRKQEGGPELGFVPGLHVFEEAREEFTPIFAKDVEDFIDEMTENL</sequence>
<reference evidence="1" key="1">
    <citation type="journal article" date="2021" name="Proc. Natl. Acad. Sci. U.S.A.">
        <title>A Catalog of Tens of Thousands of Viruses from Human Metagenomes Reveals Hidden Associations with Chronic Diseases.</title>
        <authorList>
            <person name="Tisza M.J."/>
            <person name="Buck C.B."/>
        </authorList>
    </citation>
    <scope>NUCLEOTIDE SEQUENCE</scope>
    <source>
        <strain evidence="1">CtVqj4</strain>
    </source>
</reference>
<protein>
    <submittedName>
        <fullName evidence="1">Tail component</fullName>
    </submittedName>
</protein>
<dbReference type="InterPro" id="IPR010064">
    <property type="entry name" value="HK97-gp10_tail"/>
</dbReference>